<evidence type="ECO:0000313" key="3">
    <source>
        <dbReference type="Proteomes" id="UP000069001"/>
    </source>
</evidence>
<protein>
    <submittedName>
        <fullName evidence="2">Uncharacterized protein</fullName>
    </submittedName>
</protein>
<keyword evidence="1" id="KW-0472">Membrane</keyword>
<dbReference type="AlphaFoldDB" id="A0A118KL14"/>
<dbReference type="Proteomes" id="UP000069001">
    <property type="component" value="Unassembled WGS sequence"/>
</dbReference>
<keyword evidence="1" id="KW-0812">Transmembrane</keyword>
<reference evidence="2 3" key="1">
    <citation type="submission" date="2015-11" db="EMBL/GenBank/DDBJ databases">
        <title>Expanding the genomic diversity of Burkholderia species for the development of highly accurate diagnostics.</title>
        <authorList>
            <person name="Sahl J."/>
            <person name="Keim P."/>
            <person name="Wagner D."/>
        </authorList>
    </citation>
    <scope>NUCLEOTIDE SEQUENCE [LARGE SCALE GENOMIC DNA]</scope>
    <source>
        <strain evidence="2 3">MSMB1302</strain>
    </source>
</reference>
<keyword evidence="1" id="KW-1133">Transmembrane helix</keyword>
<evidence type="ECO:0000256" key="1">
    <source>
        <dbReference type="SAM" id="Phobius"/>
    </source>
</evidence>
<dbReference type="EMBL" id="LOYH01000027">
    <property type="protein sequence ID" value="KVK86024.1"/>
    <property type="molecule type" value="Genomic_DNA"/>
</dbReference>
<name>A0A118KL14_BURCE</name>
<proteinExistence type="predicted"/>
<feature type="transmembrane region" description="Helical" evidence="1">
    <location>
        <begin position="9"/>
        <end position="26"/>
    </location>
</feature>
<gene>
    <name evidence="2" type="ORF">WS90_06930</name>
</gene>
<sequence>MQLVVHPRFLFRASCILMLGQIIIMLPRTHIFKIILLLIQTERHPIFKWSSQLIVCGLLRMRILTQ</sequence>
<accession>A0A118KL14</accession>
<organism evidence="2 3">
    <name type="scientific">Burkholderia cepacia</name>
    <name type="common">Pseudomonas cepacia</name>
    <dbReference type="NCBI Taxonomy" id="292"/>
    <lineage>
        <taxon>Bacteria</taxon>
        <taxon>Pseudomonadati</taxon>
        <taxon>Pseudomonadota</taxon>
        <taxon>Betaproteobacteria</taxon>
        <taxon>Burkholderiales</taxon>
        <taxon>Burkholderiaceae</taxon>
        <taxon>Burkholderia</taxon>
        <taxon>Burkholderia cepacia complex</taxon>
    </lineage>
</organism>
<evidence type="ECO:0000313" key="2">
    <source>
        <dbReference type="EMBL" id="KVK86024.1"/>
    </source>
</evidence>
<comment type="caution">
    <text evidence="2">The sequence shown here is derived from an EMBL/GenBank/DDBJ whole genome shotgun (WGS) entry which is preliminary data.</text>
</comment>